<dbReference type="AlphaFoldDB" id="A0AAW1TUE6"/>
<reference evidence="2 3" key="1">
    <citation type="submission" date="2023-03" db="EMBL/GenBank/DDBJ databases">
        <title>Genome insight into feeding habits of ladybird beetles.</title>
        <authorList>
            <person name="Li H.-S."/>
            <person name="Huang Y.-H."/>
            <person name="Pang H."/>
        </authorList>
    </citation>
    <scope>NUCLEOTIDE SEQUENCE [LARGE SCALE GENOMIC DNA]</scope>
    <source>
        <strain evidence="2">SYSU_2023b</strain>
        <tissue evidence="2">Whole body</tissue>
    </source>
</reference>
<evidence type="ECO:0000313" key="3">
    <source>
        <dbReference type="Proteomes" id="UP001431783"/>
    </source>
</evidence>
<feature type="compositionally biased region" description="Basic and acidic residues" evidence="1">
    <location>
        <begin position="1"/>
        <end position="23"/>
    </location>
</feature>
<evidence type="ECO:0000313" key="2">
    <source>
        <dbReference type="EMBL" id="KAK9875157.1"/>
    </source>
</evidence>
<protein>
    <submittedName>
        <fullName evidence="2">Uncharacterized protein</fullName>
    </submittedName>
</protein>
<gene>
    <name evidence="2" type="ORF">WA026_005948</name>
</gene>
<dbReference type="Proteomes" id="UP001431783">
    <property type="component" value="Unassembled WGS sequence"/>
</dbReference>
<evidence type="ECO:0000256" key="1">
    <source>
        <dbReference type="SAM" id="MobiDB-lite"/>
    </source>
</evidence>
<dbReference type="EMBL" id="JARQZJ010000032">
    <property type="protein sequence ID" value="KAK9875157.1"/>
    <property type="molecule type" value="Genomic_DNA"/>
</dbReference>
<keyword evidence="3" id="KW-1185">Reference proteome</keyword>
<accession>A0AAW1TUE6</accession>
<proteinExistence type="predicted"/>
<name>A0AAW1TUE6_9CUCU</name>
<sequence>MNKKYSKNETKQSTRKREIRPASRDSASTRRHIRAVPVTNLESGINLIANVSSSGTNLNRKIELELARLDSVEKKIRKHKCKTTAVTSTKTPSNNPSNQRKLRNILENMLSTIDYAAPKIKKYAPYQQKVRQADFECLDAGKKCVKLRKTQQNPKKVESFTNIFNNTNKRAFKSNFHKTDNVFMKSALKKPMSAPNGTRNSVFVDDLKFAESLRFGKKVDLHFMLEDIKKIVQTSTNNPHQVPNHELTFEKNNKNVKFDSNAPSTFKVIVEQPSENKISYIYDSPSFNGMDTEYAVLDRTKSSNEPIKPLKKLSPYGSVVKMSKSAKNKDELNTKEIKHENKVVKEKPEEKEFYSYLRRGNFIISGNLNEPNQEVDEGHISEHHEAEITDERSVKSMKSVQRNKLRNNDIEMRRQVLENNVGQTEEAIQVLMSGKHSETKISFSEKTDIYPGVCDFPTDLLERSILAVENVLNTIDCIANEFNQSSEIKDPLPVEVETLNTLDGTSVDTFLKTLNEDGLGDSNNNYIEKFQDAADGDQLSNSKKNSSVMKTTLRKASIGSFSVSRPTILCSGDSNSVQVISKISQDSAKLKANSFSTGLAQIDVLFLKPPVTYFLNSEENFPDSMNCRNPVLTEKGENQNNPKIHEYVALNDEDDVDPLMKALESLRTRVNAIEEEMVDISPKISDLKLQANVPKCMKEDLPEDLCSEHSKHSTSVKEVLISQTVSDTSCRSFATSQSENNFTLNHSYSISCSSNGSRASSCRKLFIPPNSSSKMFNRTSNRIFNAGRNRGNSSYSGSYRESVRKRPSKIFPDYYIDRCMKLLGKKFKDFDKLRRQKVFDKKSYDSMKSFTFDESEKVDVPRTITSRNQNITPTKRKKSLYEQTEMLWINNTKENYKVCFKNEHFNNRSETSIESHSKEITNIAKKKNVYTISRIKSSP</sequence>
<comment type="caution">
    <text evidence="2">The sequence shown here is derived from an EMBL/GenBank/DDBJ whole genome shotgun (WGS) entry which is preliminary data.</text>
</comment>
<organism evidence="2 3">
    <name type="scientific">Henosepilachna vigintioctopunctata</name>
    <dbReference type="NCBI Taxonomy" id="420089"/>
    <lineage>
        <taxon>Eukaryota</taxon>
        <taxon>Metazoa</taxon>
        <taxon>Ecdysozoa</taxon>
        <taxon>Arthropoda</taxon>
        <taxon>Hexapoda</taxon>
        <taxon>Insecta</taxon>
        <taxon>Pterygota</taxon>
        <taxon>Neoptera</taxon>
        <taxon>Endopterygota</taxon>
        <taxon>Coleoptera</taxon>
        <taxon>Polyphaga</taxon>
        <taxon>Cucujiformia</taxon>
        <taxon>Coccinelloidea</taxon>
        <taxon>Coccinellidae</taxon>
        <taxon>Epilachninae</taxon>
        <taxon>Epilachnini</taxon>
        <taxon>Henosepilachna</taxon>
    </lineage>
</organism>
<feature type="region of interest" description="Disordered" evidence="1">
    <location>
        <begin position="1"/>
        <end position="31"/>
    </location>
</feature>